<proteinExistence type="predicted"/>
<evidence type="ECO:0000313" key="3">
    <source>
        <dbReference type="EMBL" id="MDK2122684.1"/>
    </source>
</evidence>
<dbReference type="PANTHER" id="PTHR43798:SF33">
    <property type="entry name" value="HYDROLASE, PUTATIVE (AFU_ORTHOLOGUE AFUA_2G14860)-RELATED"/>
    <property type="match status" value="1"/>
</dbReference>
<dbReference type="InterPro" id="IPR029058">
    <property type="entry name" value="AB_hydrolase_fold"/>
</dbReference>
<dbReference type="PANTHER" id="PTHR43798">
    <property type="entry name" value="MONOACYLGLYCEROL LIPASE"/>
    <property type="match status" value="1"/>
</dbReference>
<dbReference type="InterPro" id="IPR000639">
    <property type="entry name" value="Epox_hydrolase-like"/>
</dbReference>
<keyword evidence="4" id="KW-1185">Reference proteome</keyword>
<dbReference type="InterPro" id="IPR050266">
    <property type="entry name" value="AB_hydrolase_sf"/>
</dbReference>
<dbReference type="Gene3D" id="3.40.50.1820">
    <property type="entry name" value="alpha/beta hydrolase"/>
    <property type="match status" value="1"/>
</dbReference>
<dbReference type="PRINTS" id="PR00111">
    <property type="entry name" value="ABHYDROLASE"/>
</dbReference>
<evidence type="ECO:0000313" key="4">
    <source>
        <dbReference type="Proteomes" id="UP001172778"/>
    </source>
</evidence>
<dbReference type="GO" id="GO:0016787">
    <property type="term" value="F:hydrolase activity"/>
    <property type="evidence" value="ECO:0007669"/>
    <property type="project" value="UniProtKB-KW"/>
</dbReference>
<accession>A0ABT7DRV4</accession>
<dbReference type="SUPFAM" id="SSF53474">
    <property type="entry name" value="alpha/beta-Hydrolases"/>
    <property type="match status" value="1"/>
</dbReference>
<keyword evidence="1" id="KW-0732">Signal</keyword>
<comment type="caution">
    <text evidence="3">The sequence shown here is derived from an EMBL/GenBank/DDBJ whole genome shotgun (WGS) entry which is preliminary data.</text>
</comment>
<feature type="domain" description="AB hydrolase-1" evidence="2">
    <location>
        <begin position="63"/>
        <end position="292"/>
    </location>
</feature>
<feature type="chain" id="PRO_5047334774" evidence="1">
    <location>
        <begin position="22"/>
        <end position="322"/>
    </location>
</feature>
<dbReference type="PRINTS" id="PR00412">
    <property type="entry name" value="EPOXHYDRLASE"/>
</dbReference>
<organism evidence="3 4">
    <name type="scientific">Parachitinimonas caeni</name>
    <dbReference type="NCBI Taxonomy" id="3031301"/>
    <lineage>
        <taxon>Bacteria</taxon>
        <taxon>Pseudomonadati</taxon>
        <taxon>Pseudomonadota</taxon>
        <taxon>Betaproteobacteria</taxon>
        <taxon>Neisseriales</taxon>
        <taxon>Chitinibacteraceae</taxon>
        <taxon>Parachitinimonas</taxon>
    </lineage>
</organism>
<sequence length="322" mass="36142">MKKSLLITLVMAAMLGCGAVASRPHWADLAIGTERWLSDLHPKQIEVDGHVVHYLDNEASDKPVLLLLHGFGADADNWTRFARQLDHDYRIIAPDLPGFGATGYQPTQHYGLQSQVARLKALVDKLGIQRFHLVGNSMGGYIAAEFAVRYPDQLSSLGLFDAAGVDMPVKSPFYHSAMAGKNLLLVSKREDVDKIFQLVFHVEPFIPGFMREHYAERQMKMRDGQARIFEEIFGPRDWLENRLSRITVPTLIMWGDRDKVVDPSSIPLFQAGIRQSVVEVIPDCGHLPMVEQPAEAARRFRRFLQNLPATPNRSATAPPHLS</sequence>
<evidence type="ECO:0000256" key="1">
    <source>
        <dbReference type="SAM" id="SignalP"/>
    </source>
</evidence>
<dbReference type="InterPro" id="IPR000073">
    <property type="entry name" value="AB_hydrolase_1"/>
</dbReference>
<dbReference type="Pfam" id="PF00561">
    <property type="entry name" value="Abhydrolase_1"/>
    <property type="match status" value="1"/>
</dbReference>
<evidence type="ECO:0000259" key="2">
    <source>
        <dbReference type="Pfam" id="PF00561"/>
    </source>
</evidence>
<feature type="signal peptide" evidence="1">
    <location>
        <begin position="1"/>
        <end position="21"/>
    </location>
</feature>
<protein>
    <submittedName>
        <fullName evidence="3">Alpha/beta hydrolase</fullName>
    </submittedName>
</protein>
<keyword evidence="3" id="KW-0378">Hydrolase</keyword>
<dbReference type="EMBL" id="JARRAF010000001">
    <property type="protein sequence ID" value="MDK2122684.1"/>
    <property type="molecule type" value="Genomic_DNA"/>
</dbReference>
<gene>
    <name evidence="3" type="ORF">PZA18_01335</name>
</gene>
<dbReference type="PROSITE" id="PS51257">
    <property type="entry name" value="PROKAR_LIPOPROTEIN"/>
    <property type="match status" value="1"/>
</dbReference>
<dbReference type="RefSeq" id="WP_284098963.1">
    <property type="nucleotide sequence ID" value="NZ_JARRAF010000001.1"/>
</dbReference>
<dbReference type="Proteomes" id="UP001172778">
    <property type="component" value="Unassembled WGS sequence"/>
</dbReference>
<name>A0ABT7DRV4_9NEIS</name>
<reference evidence="3" key="1">
    <citation type="submission" date="2023-03" db="EMBL/GenBank/DDBJ databases">
        <title>Chitinimonas shenzhenensis gen. nov., sp. nov., a novel member of family Burkholderiaceae isolated from activated sludge collected in Shen Zhen, China.</title>
        <authorList>
            <person name="Wang X."/>
        </authorList>
    </citation>
    <scope>NUCLEOTIDE SEQUENCE</scope>
    <source>
        <strain evidence="3">DQS-5</strain>
    </source>
</reference>